<keyword evidence="3" id="KW-1185">Reference proteome</keyword>
<gene>
    <name evidence="2" type="ORF">FPCIR_10113</name>
</gene>
<proteinExistence type="predicted"/>
<comment type="caution">
    <text evidence="2">The sequence shown here is derived from an EMBL/GenBank/DDBJ whole genome shotgun (WGS) entry which is preliminary data.</text>
</comment>
<reference evidence="2 3" key="1">
    <citation type="submission" date="2020-05" db="EMBL/GenBank/DDBJ databases">
        <title>Identification and distribution of gene clusters putatively required for synthesis of sphingolipid metabolism inhibitors in phylogenetically diverse species of the filamentous fungus Fusarium.</title>
        <authorList>
            <person name="Kim H.-S."/>
            <person name="Busman M."/>
            <person name="Brown D.W."/>
            <person name="Divon H."/>
            <person name="Uhlig S."/>
            <person name="Proctor R.H."/>
        </authorList>
    </citation>
    <scope>NUCLEOTIDE SEQUENCE [LARGE SCALE GENOMIC DNA]</scope>
    <source>
        <strain evidence="2 3">NRRL 36939</strain>
    </source>
</reference>
<dbReference type="EMBL" id="JAAOAS010000289">
    <property type="protein sequence ID" value="KAF5581461.1"/>
    <property type="molecule type" value="Genomic_DNA"/>
</dbReference>
<protein>
    <submittedName>
        <fullName evidence="2">WD repeat</fullName>
    </submittedName>
</protein>
<organism evidence="2 3">
    <name type="scientific">Fusarium pseudocircinatum</name>
    <dbReference type="NCBI Taxonomy" id="56676"/>
    <lineage>
        <taxon>Eukaryota</taxon>
        <taxon>Fungi</taxon>
        <taxon>Dikarya</taxon>
        <taxon>Ascomycota</taxon>
        <taxon>Pezizomycotina</taxon>
        <taxon>Sordariomycetes</taxon>
        <taxon>Hypocreomycetidae</taxon>
        <taxon>Hypocreales</taxon>
        <taxon>Nectriaceae</taxon>
        <taxon>Fusarium</taxon>
        <taxon>Fusarium fujikuroi species complex</taxon>
    </lineage>
</organism>
<sequence>MAPLEGERSSQPLSADVSDEENRNESTRESSESPAYYWPMDEDEAEDEEDPDYEDEPDEEDEDDLQGKSNRTRDIEILLENGGDDDDEEE</sequence>
<feature type="compositionally biased region" description="Acidic residues" evidence="1">
    <location>
        <begin position="40"/>
        <end position="64"/>
    </location>
</feature>
<feature type="compositionally biased region" description="Basic and acidic residues" evidence="1">
    <location>
        <begin position="20"/>
        <end position="31"/>
    </location>
</feature>
<feature type="non-terminal residue" evidence="2">
    <location>
        <position position="1"/>
    </location>
</feature>
<evidence type="ECO:0000313" key="2">
    <source>
        <dbReference type="EMBL" id="KAF5581461.1"/>
    </source>
</evidence>
<accession>A0A8H5KZR5</accession>
<dbReference type="AlphaFoldDB" id="A0A8H5KZR5"/>
<evidence type="ECO:0000256" key="1">
    <source>
        <dbReference type="SAM" id="MobiDB-lite"/>
    </source>
</evidence>
<evidence type="ECO:0000313" key="3">
    <source>
        <dbReference type="Proteomes" id="UP000546213"/>
    </source>
</evidence>
<name>A0A8H5KZR5_9HYPO</name>
<feature type="region of interest" description="Disordered" evidence="1">
    <location>
        <begin position="1"/>
        <end position="90"/>
    </location>
</feature>
<dbReference type="Proteomes" id="UP000546213">
    <property type="component" value="Unassembled WGS sequence"/>
</dbReference>